<evidence type="ECO:0000313" key="3">
    <source>
        <dbReference type="EMBL" id="PSL55514.1"/>
    </source>
</evidence>
<proteinExistence type="predicted"/>
<dbReference type="OrthoDB" id="9796385at2"/>
<gene>
    <name evidence="3" type="ORF">B0I31_105477</name>
</gene>
<reference evidence="3 4" key="1">
    <citation type="submission" date="2018-03" db="EMBL/GenBank/DDBJ databases">
        <title>Genomic Encyclopedia of Type Strains, Phase III (KMG-III): the genomes of soil and plant-associated and newly described type strains.</title>
        <authorList>
            <person name="Whitman W."/>
        </authorList>
    </citation>
    <scope>NUCLEOTIDE SEQUENCE [LARGE SCALE GENOMIC DNA]</scope>
    <source>
        <strain evidence="3 4">CGMCC 4.7097</strain>
    </source>
</reference>
<feature type="compositionally biased region" description="Basic and acidic residues" evidence="1">
    <location>
        <begin position="38"/>
        <end position="48"/>
    </location>
</feature>
<evidence type="ECO:0000256" key="2">
    <source>
        <dbReference type="SAM" id="SignalP"/>
    </source>
</evidence>
<evidence type="ECO:0008006" key="5">
    <source>
        <dbReference type="Google" id="ProtNLM"/>
    </source>
</evidence>
<sequence>MRRSAALLVAVAATAAVVSAAAPATAEPASAHNGDQVARTEVKLDRTGRVGRPYGTKAAETTGREAEAAAEYVGTRFVPTPPRRILDTRLGVGKPGTSPVGPGGRIEVAVPDLPDTTAAVVLNVTGTSPTGSTYVTVWEGGADIPRPGVSTLNLVPGETRANSVTSWVSLNHTINLYNNAGSTHLIADLAGYYVFDNPGTAAVTPGRYFATGPTRVYDSRNTGGRFSGGESRAIDFSAFGVPSGASAVALNITGVDATASTYVTAWPTGTSRPTASSLNVEPNAATPNGVTVALGSDRRINLFNNAGNVNLIVDITGYYLATETGGADFFPVSPGRVFDTRDDANPIQPGGTLTLFYLDEELVAGNSLLLNLTGTEPTANTYVTPYPAGQSRPGTSALNLAPRQTSPNMATVRLGTAYDEITNKYYPAHEFYNNAGTTHLVVDAFGIFA</sequence>
<dbReference type="EMBL" id="PYAX01000005">
    <property type="protein sequence ID" value="PSL55514.1"/>
    <property type="molecule type" value="Genomic_DNA"/>
</dbReference>
<keyword evidence="2" id="KW-0732">Signal</keyword>
<accession>A0A2P8IAL7</accession>
<evidence type="ECO:0000313" key="4">
    <source>
        <dbReference type="Proteomes" id="UP000241118"/>
    </source>
</evidence>
<dbReference type="Proteomes" id="UP000241118">
    <property type="component" value="Unassembled WGS sequence"/>
</dbReference>
<evidence type="ECO:0000256" key="1">
    <source>
        <dbReference type="SAM" id="MobiDB-lite"/>
    </source>
</evidence>
<dbReference type="RefSeq" id="WP_106616362.1">
    <property type="nucleotide sequence ID" value="NZ_PYAX01000005.1"/>
</dbReference>
<name>A0A2P8IAL7_SACCR</name>
<protein>
    <recommendedName>
        <fullName evidence="5">LTD domain-containing protein</fullName>
    </recommendedName>
</protein>
<feature type="chain" id="PRO_5038816926" description="LTD domain-containing protein" evidence="2">
    <location>
        <begin position="21"/>
        <end position="449"/>
    </location>
</feature>
<feature type="region of interest" description="Disordered" evidence="1">
    <location>
        <begin position="23"/>
        <end position="63"/>
    </location>
</feature>
<organism evidence="3 4">
    <name type="scientific">Saccharothrix carnea</name>
    <dbReference type="NCBI Taxonomy" id="1280637"/>
    <lineage>
        <taxon>Bacteria</taxon>
        <taxon>Bacillati</taxon>
        <taxon>Actinomycetota</taxon>
        <taxon>Actinomycetes</taxon>
        <taxon>Pseudonocardiales</taxon>
        <taxon>Pseudonocardiaceae</taxon>
        <taxon>Saccharothrix</taxon>
    </lineage>
</organism>
<comment type="caution">
    <text evidence="3">The sequence shown here is derived from an EMBL/GenBank/DDBJ whole genome shotgun (WGS) entry which is preliminary data.</text>
</comment>
<keyword evidence="4" id="KW-1185">Reference proteome</keyword>
<dbReference type="AlphaFoldDB" id="A0A2P8IAL7"/>
<feature type="signal peptide" evidence="2">
    <location>
        <begin position="1"/>
        <end position="20"/>
    </location>
</feature>
<feature type="region of interest" description="Disordered" evidence="1">
    <location>
        <begin position="85"/>
        <end position="105"/>
    </location>
</feature>